<organism evidence="2 3">
    <name type="scientific">Sphingomonas rosea</name>
    <dbReference type="NCBI Taxonomy" id="335605"/>
    <lineage>
        <taxon>Bacteria</taxon>
        <taxon>Pseudomonadati</taxon>
        <taxon>Pseudomonadota</taxon>
        <taxon>Alphaproteobacteria</taxon>
        <taxon>Sphingomonadales</taxon>
        <taxon>Sphingomonadaceae</taxon>
        <taxon>Sphingomonas</taxon>
    </lineage>
</organism>
<protein>
    <recommendedName>
        <fullName evidence="1">HTH marR-type domain-containing protein</fullName>
    </recommendedName>
</protein>
<evidence type="ECO:0000313" key="2">
    <source>
        <dbReference type="EMBL" id="GAA4035377.1"/>
    </source>
</evidence>
<dbReference type="InterPro" id="IPR036388">
    <property type="entry name" value="WH-like_DNA-bd_sf"/>
</dbReference>
<keyword evidence="3" id="KW-1185">Reference proteome</keyword>
<reference evidence="3" key="1">
    <citation type="journal article" date="2019" name="Int. J. Syst. Evol. Microbiol.">
        <title>The Global Catalogue of Microorganisms (GCM) 10K type strain sequencing project: providing services to taxonomists for standard genome sequencing and annotation.</title>
        <authorList>
            <consortium name="The Broad Institute Genomics Platform"/>
            <consortium name="The Broad Institute Genome Sequencing Center for Infectious Disease"/>
            <person name="Wu L."/>
            <person name="Ma J."/>
        </authorList>
    </citation>
    <scope>NUCLEOTIDE SEQUENCE [LARGE SCALE GENOMIC DNA]</scope>
    <source>
        <strain evidence="3">JCM 17564</strain>
    </source>
</reference>
<dbReference type="InterPro" id="IPR036390">
    <property type="entry name" value="WH_DNA-bd_sf"/>
</dbReference>
<dbReference type="InterPro" id="IPR000835">
    <property type="entry name" value="HTH_MarR-typ"/>
</dbReference>
<sequence length="190" mass="20876">MGRIARTFSGTVMHPVIKENGLFARATAAESVTLSAEEAALAHELLAKLLGAAEPATLGDMAATTAAPATVTQTEEQQAIALARSVYQSRRRRAEHFGPALFSEPAWDMLLVLFIYGGRGDRTSVSKLAEFSQSPLTTAIRWLDYLESQRMIVRTQCEHDRRKFFVSLSDKGSRMMTDYFVGLIKTGMAS</sequence>
<gene>
    <name evidence="2" type="ORF">GCM10022281_14680</name>
</gene>
<dbReference type="SUPFAM" id="SSF46785">
    <property type="entry name" value="Winged helix' DNA-binding domain"/>
    <property type="match status" value="1"/>
</dbReference>
<accession>A0ABP7U3J2</accession>
<dbReference type="EMBL" id="BAABBR010000001">
    <property type="protein sequence ID" value="GAA4035377.1"/>
    <property type="molecule type" value="Genomic_DNA"/>
</dbReference>
<feature type="domain" description="HTH marR-type" evidence="1">
    <location>
        <begin position="95"/>
        <end position="188"/>
    </location>
</feature>
<comment type="caution">
    <text evidence="2">The sequence shown here is derived from an EMBL/GenBank/DDBJ whole genome shotgun (WGS) entry which is preliminary data.</text>
</comment>
<name>A0ABP7U3J2_9SPHN</name>
<dbReference type="Gene3D" id="1.10.10.10">
    <property type="entry name" value="Winged helix-like DNA-binding domain superfamily/Winged helix DNA-binding domain"/>
    <property type="match status" value="1"/>
</dbReference>
<evidence type="ECO:0000259" key="1">
    <source>
        <dbReference type="SMART" id="SM00347"/>
    </source>
</evidence>
<evidence type="ECO:0000313" key="3">
    <source>
        <dbReference type="Proteomes" id="UP001424459"/>
    </source>
</evidence>
<proteinExistence type="predicted"/>
<dbReference type="SMART" id="SM00347">
    <property type="entry name" value="HTH_MARR"/>
    <property type="match status" value="1"/>
</dbReference>
<dbReference type="Proteomes" id="UP001424459">
    <property type="component" value="Unassembled WGS sequence"/>
</dbReference>